<proteinExistence type="predicted"/>
<accession>A0ABN7BDS8</accession>
<evidence type="ECO:0008006" key="4">
    <source>
        <dbReference type="Google" id="ProtNLM"/>
    </source>
</evidence>
<organism evidence="2 3">
    <name type="scientific">Nesidiocoris tenuis</name>
    <dbReference type="NCBI Taxonomy" id="355587"/>
    <lineage>
        <taxon>Eukaryota</taxon>
        <taxon>Metazoa</taxon>
        <taxon>Ecdysozoa</taxon>
        <taxon>Arthropoda</taxon>
        <taxon>Hexapoda</taxon>
        <taxon>Insecta</taxon>
        <taxon>Pterygota</taxon>
        <taxon>Neoptera</taxon>
        <taxon>Paraneoptera</taxon>
        <taxon>Hemiptera</taxon>
        <taxon>Heteroptera</taxon>
        <taxon>Panheteroptera</taxon>
        <taxon>Cimicomorpha</taxon>
        <taxon>Miridae</taxon>
        <taxon>Dicyphina</taxon>
        <taxon>Nesidiocoris</taxon>
    </lineage>
</organism>
<dbReference type="EMBL" id="AP028922">
    <property type="protein sequence ID" value="BET02531.1"/>
    <property type="molecule type" value="Genomic_DNA"/>
</dbReference>
<reference evidence="2 3" key="1">
    <citation type="submission" date="2023-09" db="EMBL/GenBank/DDBJ databases">
        <title>Nesidiocoris tenuis whole genome shotgun sequence.</title>
        <authorList>
            <person name="Shibata T."/>
            <person name="Shimoda M."/>
            <person name="Kobayashi T."/>
            <person name="Uehara T."/>
        </authorList>
    </citation>
    <scope>NUCLEOTIDE SEQUENCE [LARGE SCALE GENOMIC DNA]</scope>
    <source>
        <strain evidence="2 3">Japan</strain>
    </source>
</reference>
<evidence type="ECO:0000313" key="2">
    <source>
        <dbReference type="EMBL" id="BET02531.1"/>
    </source>
</evidence>
<dbReference type="Proteomes" id="UP001307889">
    <property type="component" value="Chromosome 14"/>
</dbReference>
<keyword evidence="1" id="KW-0732">Signal</keyword>
<protein>
    <recommendedName>
        <fullName evidence="4">Lipid-binding serum glycoprotein N-terminal domain-containing protein</fullName>
    </recommendedName>
</protein>
<feature type="chain" id="PRO_5047396868" description="Lipid-binding serum glycoprotein N-terminal domain-containing protein" evidence="1">
    <location>
        <begin position="22"/>
        <end position="240"/>
    </location>
</feature>
<evidence type="ECO:0000256" key="1">
    <source>
        <dbReference type="SAM" id="SignalP"/>
    </source>
</evidence>
<gene>
    <name evidence="2" type="ORF">NTJ_15349</name>
</gene>
<feature type="signal peptide" evidence="1">
    <location>
        <begin position="1"/>
        <end position="21"/>
    </location>
</feature>
<evidence type="ECO:0000313" key="3">
    <source>
        <dbReference type="Proteomes" id="UP001307889"/>
    </source>
</evidence>
<name>A0ABN7BDS8_9HEMI</name>
<sequence length="240" mass="26761">MVAKLTCLLIVAGFLAPPSAADNCFSLQDVFDDVVLPSVLHFANAIGHFTPKKTFYSYVDVQIDGQLQINSSKVIDGKFCHDESSSKKASIQISSWNFDGIEIILDDLNVELAKIPLLESSVRLTVPTFTVGPINLDVEFSPNSCSLSLDLNRMNFDEITISRQSYGGMALHFLYSFEFVQNYVETKLRDSLFPLVLKAVRDEVNANQQDICSYLQQIALRGPSKNRNQFPSGQRLPAEE</sequence>
<keyword evidence="3" id="KW-1185">Reference proteome</keyword>